<evidence type="ECO:0000313" key="3">
    <source>
        <dbReference type="Proteomes" id="UP000079169"/>
    </source>
</evidence>
<name>A0A3Q0J5Z4_DIACI</name>
<gene>
    <name evidence="4 5" type="primary">LOC103515375</name>
</gene>
<accession>A0A3Q0J5Z4</accession>
<feature type="signal peptide" evidence="1">
    <location>
        <begin position="1"/>
        <end position="22"/>
    </location>
</feature>
<organism evidence="3 4">
    <name type="scientific">Diaphorina citri</name>
    <name type="common">Asian citrus psyllid</name>
    <dbReference type="NCBI Taxonomy" id="121845"/>
    <lineage>
        <taxon>Eukaryota</taxon>
        <taxon>Metazoa</taxon>
        <taxon>Ecdysozoa</taxon>
        <taxon>Arthropoda</taxon>
        <taxon>Hexapoda</taxon>
        <taxon>Insecta</taxon>
        <taxon>Pterygota</taxon>
        <taxon>Neoptera</taxon>
        <taxon>Paraneoptera</taxon>
        <taxon>Hemiptera</taxon>
        <taxon>Sternorrhyncha</taxon>
        <taxon>Psylloidea</taxon>
        <taxon>Psyllidae</taxon>
        <taxon>Diaphorininae</taxon>
        <taxon>Diaphorina</taxon>
    </lineage>
</organism>
<protein>
    <submittedName>
        <fullName evidence="4 5">Uncharacterized protein LOC103515375 isoform X1</fullName>
    </submittedName>
</protein>
<reference evidence="4 5" key="1">
    <citation type="submission" date="2025-04" db="UniProtKB">
        <authorList>
            <consortium name="RefSeq"/>
        </authorList>
    </citation>
    <scope>IDENTIFICATION</scope>
</reference>
<proteinExistence type="predicted"/>
<keyword evidence="1" id="KW-0732">Signal</keyword>
<dbReference type="InterPro" id="IPR057251">
    <property type="entry name" value="FP_C"/>
</dbReference>
<keyword evidence="3" id="KW-1185">Reference proteome</keyword>
<feature type="chain" id="PRO_5044597860" evidence="1">
    <location>
        <begin position="23"/>
        <end position="309"/>
    </location>
</feature>
<dbReference type="PaxDb" id="121845-A0A3Q0J5Z4"/>
<evidence type="ECO:0000313" key="5">
    <source>
        <dbReference type="RefSeq" id="XP_026683900.1"/>
    </source>
</evidence>
<dbReference type="RefSeq" id="XP_026683899.1">
    <property type="nucleotide sequence ID" value="XM_026828098.1"/>
</dbReference>
<dbReference type="GeneID" id="103515375"/>
<feature type="domain" description="FP protein C-terminal" evidence="2">
    <location>
        <begin position="249"/>
        <end position="295"/>
    </location>
</feature>
<dbReference type="RefSeq" id="XP_026683900.1">
    <property type="nucleotide sequence ID" value="XM_026828099.1"/>
</dbReference>
<sequence length="309" mass="36587">MTRSLFVSSVFVVCLRVWNCGAYIEDYGLLAVSDSPKISPAMDAIKALNDLMAVYRKNITLDNATIVDHLKKFDAKLSLLEIKSNNLWQMKVELKKDMDWWIHQFIMPAQADYDVASVDIFNIPDEFHEDALNIVMNIGNQIGYPVSPKMIRDIYSETLRRKNTNEFPWSKTLVVRFRKVTYKWEFLRAYRKFITILINAGSAERRKIPKRHNHIQVQHVVSHVGMRDKTPNERYRYIFLDDHIGPFVRRLYRQVSKHCEAHSIPYLWVNNSKIYVRKKKSDPAIRIKKLSHMHMIKSLFKKYTKHRED</sequence>
<dbReference type="Pfam" id="PF25298">
    <property type="entry name" value="Baculo_FP_2nd"/>
    <property type="match status" value="1"/>
</dbReference>
<evidence type="ECO:0000259" key="2">
    <source>
        <dbReference type="Pfam" id="PF25298"/>
    </source>
</evidence>
<dbReference type="Proteomes" id="UP000079169">
    <property type="component" value="Unplaced"/>
</dbReference>
<evidence type="ECO:0000256" key="1">
    <source>
        <dbReference type="SAM" id="SignalP"/>
    </source>
</evidence>
<evidence type="ECO:0000313" key="4">
    <source>
        <dbReference type="RefSeq" id="XP_026683899.1"/>
    </source>
</evidence>
<dbReference type="AlphaFoldDB" id="A0A3Q0J5Z4"/>